<evidence type="ECO:0000313" key="2">
    <source>
        <dbReference type="EnsemblMetazoa" id="AALFPA23_011080.P15651"/>
    </source>
</evidence>
<evidence type="ECO:0000313" key="3">
    <source>
        <dbReference type="Proteomes" id="UP000069940"/>
    </source>
</evidence>
<proteinExistence type="predicted"/>
<reference evidence="2" key="2">
    <citation type="submission" date="2025-05" db="UniProtKB">
        <authorList>
            <consortium name="EnsemblMetazoa"/>
        </authorList>
    </citation>
    <scope>IDENTIFICATION</scope>
    <source>
        <strain evidence="2">Foshan</strain>
    </source>
</reference>
<dbReference type="RefSeq" id="XP_019540665.2">
    <property type="nucleotide sequence ID" value="XM_019685120.3"/>
</dbReference>
<reference evidence="3" key="1">
    <citation type="journal article" date="2015" name="Proc. Natl. Acad. Sci. U.S.A.">
        <title>Genome sequence of the Asian Tiger mosquito, Aedes albopictus, reveals insights into its biology, genetics, and evolution.</title>
        <authorList>
            <person name="Chen X.G."/>
            <person name="Jiang X."/>
            <person name="Gu J."/>
            <person name="Xu M."/>
            <person name="Wu Y."/>
            <person name="Deng Y."/>
            <person name="Zhang C."/>
            <person name="Bonizzoni M."/>
            <person name="Dermauw W."/>
            <person name="Vontas J."/>
            <person name="Armbruster P."/>
            <person name="Huang X."/>
            <person name="Yang Y."/>
            <person name="Zhang H."/>
            <person name="He W."/>
            <person name="Peng H."/>
            <person name="Liu Y."/>
            <person name="Wu K."/>
            <person name="Chen J."/>
            <person name="Lirakis M."/>
            <person name="Topalis P."/>
            <person name="Van Leeuwen T."/>
            <person name="Hall A.B."/>
            <person name="Jiang X."/>
            <person name="Thorpe C."/>
            <person name="Mueller R.L."/>
            <person name="Sun C."/>
            <person name="Waterhouse R.M."/>
            <person name="Yan G."/>
            <person name="Tu Z.J."/>
            <person name="Fang X."/>
            <person name="James A.A."/>
        </authorList>
    </citation>
    <scope>NUCLEOTIDE SEQUENCE [LARGE SCALE GENOMIC DNA]</scope>
    <source>
        <strain evidence="3">Foshan</strain>
    </source>
</reference>
<accession>A0ABM1YPW4</accession>
<organism evidence="2 3">
    <name type="scientific">Aedes albopictus</name>
    <name type="common">Asian tiger mosquito</name>
    <name type="synonym">Stegomyia albopicta</name>
    <dbReference type="NCBI Taxonomy" id="7160"/>
    <lineage>
        <taxon>Eukaryota</taxon>
        <taxon>Metazoa</taxon>
        <taxon>Ecdysozoa</taxon>
        <taxon>Arthropoda</taxon>
        <taxon>Hexapoda</taxon>
        <taxon>Insecta</taxon>
        <taxon>Pterygota</taxon>
        <taxon>Neoptera</taxon>
        <taxon>Endopterygota</taxon>
        <taxon>Diptera</taxon>
        <taxon>Nematocera</taxon>
        <taxon>Culicoidea</taxon>
        <taxon>Culicidae</taxon>
        <taxon>Culicinae</taxon>
        <taxon>Aedini</taxon>
        <taxon>Aedes</taxon>
        <taxon>Stegomyia</taxon>
    </lineage>
</organism>
<evidence type="ECO:0000256" key="1">
    <source>
        <dbReference type="SAM" id="SignalP"/>
    </source>
</evidence>
<keyword evidence="1" id="KW-0732">Signal</keyword>
<sequence length="164" mass="18844">MFKLAFLVFAVGTFFCTNSISAEPNMLQEAMDKMPLAMQGVVKQLGGPMAQIAEMGKKLLGKFGRGQRERSKRSSETRYVVTSGDKANYQQVEVKHKWDNDHLDQQQQQQQPEAVTCLLKENEVFWLEMVSTALIYVSQEIKKVLNGKVIRQQMPHDMYNRTRI</sequence>
<name>A0ABM1YPW4_AEDAL</name>
<dbReference type="EnsemblMetazoa" id="AALFPA23_011080.R15651">
    <property type="protein sequence ID" value="AALFPA23_011080.P15651"/>
    <property type="gene ID" value="AALFPA23_011080"/>
</dbReference>
<feature type="chain" id="PRO_5047394020" description="Secreted protein" evidence="1">
    <location>
        <begin position="23"/>
        <end position="164"/>
    </location>
</feature>
<feature type="signal peptide" evidence="1">
    <location>
        <begin position="1"/>
        <end position="22"/>
    </location>
</feature>
<keyword evidence="3" id="KW-1185">Reference proteome</keyword>
<evidence type="ECO:0008006" key="4">
    <source>
        <dbReference type="Google" id="ProtNLM"/>
    </source>
</evidence>
<protein>
    <recommendedName>
        <fullName evidence="4">Secreted protein</fullName>
    </recommendedName>
</protein>
<dbReference type="Proteomes" id="UP000069940">
    <property type="component" value="Unassembled WGS sequence"/>
</dbReference>
<dbReference type="GeneID" id="109411574"/>